<evidence type="ECO:0000256" key="2">
    <source>
        <dbReference type="ARBA" id="ARBA00007495"/>
    </source>
</evidence>
<gene>
    <name evidence="11" type="ORF">KME32_27745</name>
</gene>
<evidence type="ECO:0000256" key="6">
    <source>
        <dbReference type="ARBA" id="ARBA00023277"/>
    </source>
</evidence>
<dbReference type="PROSITE" id="PS51760">
    <property type="entry name" value="GH10_2"/>
    <property type="match status" value="1"/>
</dbReference>
<dbReference type="AlphaFoldDB" id="A0A951Q2P9"/>
<keyword evidence="6 9" id="KW-0119">Carbohydrate metabolism</keyword>
<reference evidence="11" key="2">
    <citation type="journal article" date="2022" name="Microbiol. Resour. Announc.">
        <title>Metagenome Sequencing to Explore Phylogenomics of Terrestrial Cyanobacteria.</title>
        <authorList>
            <person name="Ward R.D."/>
            <person name="Stajich J.E."/>
            <person name="Johansen J.R."/>
            <person name="Huntemann M."/>
            <person name="Clum A."/>
            <person name="Foster B."/>
            <person name="Foster B."/>
            <person name="Roux S."/>
            <person name="Palaniappan K."/>
            <person name="Varghese N."/>
            <person name="Mukherjee S."/>
            <person name="Reddy T.B.K."/>
            <person name="Daum C."/>
            <person name="Copeland A."/>
            <person name="Chen I.A."/>
            <person name="Ivanova N.N."/>
            <person name="Kyrpides N.C."/>
            <person name="Shapiro N."/>
            <person name="Eloe-Fadrosh E.A."/>
            <person name="Pietrasiak N."/>
        </authorList>
    </citation>
    <scope>NUCLEOTIDE SEQUENCE</scope>
    <source>
        <strain evidence="11">JT2-VF2</strain>
    </source>
</reference>
<dbReference type="PANTHER" id="PTHR31490:SF88">
    <property type="entry name" value="BETA-XYLANASE"/>
    <property type="match status" value="1"/>
</dbReference>
<evidence type="ECO:0000256" key="8">
    <source>
        <dbReference type="ARBA" id="ARBA00023326"/>
    </source>
</evidence>
<keyword evidence="8 9" id="KW-0624">Polysaccharide degradation</keyword>
<feature type="domain" description="GH10" evidence="10">
    <location>
        <begin position="50"/>
        <end position="385"/>
    </location>
</feature>
<evidence type="ECO:0000256" key="1">
    <source>
        <dbReference type="ARBA" id="ARBA00000681"/>
    </source>
</evidence>
<comment type="similarity">
    <text evidence="2 9">Belongs to the glycosyl hydrolase 10 (cellulase F) family.</text>
</comment>
<comment type="catalytic activity">
    <reaction evidence="1 9">
        <text>Endohydrolysis of (1-&gt;4)-beta-D-xylosidic linkages in xylans.</text>
        <dbReference type="EC" id="3.2.1.8"/>
    </reaction>
</comment>
<dbReference type="GO" id="GO:0031176">
    <property type="term" value="F:endo-1,4-beta-xylanase activity"/>
    <property type="evidence" value="ECO:0007669"/>
    <property type="project" value="UniProtKB-EC"/>
</dbReference>
<dbReference type="InterPro" id="IPR001000">
    <property type="entry name" value="GH10_dom"/>
</dbReference>
<keyword evidence="4" id="KW-0732">Signal</keyword>
<dbReference type="InterPro" id="IPR017853">
    <property type="entry name" value="GH"/>
</dbReference>
<sequence>MLKNMLMNRRYALWLGLGTLGAIGALAKGKAMYSSHKTQDFELAKNNFSIAGKASLKQRAAAKGLIYGAAIPRLYLSSDQKLAARLAQECGILTPEWELKWSAGHKPLRPSPDTFDFTAGDWMAKFARTHRMLLRGHTLVWHESLPTWFKETVNRQNAEQFLVKHIQTVVTHYAGQMHSWDVVNEAIEVKDGRSDGLRKTPWLEFLGTDYIDLAFRLAAEFDPKALLVYNDYGLEYDTSHHEAKRKAVLKLLERLKSRGVPIHALGMQSHMDGNEKRFNPKKLQNFLANVADLGLKIMITEMDVTDKKLPRNPVVRDRMVAAVYQNYLSVVLNEPAVTAVMTWGISDRYTWLSKFQPRSDGAAVRPLPLDSNFRPKLAWNAIARAFDKAPRR</sequence>
<dbReference type="SMART" id="SM00633">
    <property type="entry name" value="Glyco_10"/>
    <property type="match status" value="1"/>
</dbReference>
<dbReference type="PANTHER" id="PTHR31490">
    <property type="entry name" value="GLYCOSYL HYDROLASE"/>
    <property type="match status" value="1"/>
</dbReference>
<organism evidence="11 12">
    <name type="scientific">Mojavia pulchra JT2-VF2</name>
    <dbReference type="NCBI Taxonomy" id="287848"/>
    <lineage>
        <taxon>Bacteria</taxon>
        <taxon>Bacillati</taxon>
        <taxon>Cyanobacteriota</taxon>
        <taxon>Cyanophyceae</taxon>
        <taxon>Nostocales</taxon>
        <taxon>Nostocaceae</taxon>
    </lineage>
</organism>
<keyword evidence="3" id="KW-0858">Xylan degradation</keyword>
<proteinExistence type="inferred from homology"/>
<evidence type="ECO:0000259" key="10">
    <source>
        <dbReference type="PROSITE" id="PS51760"/>
    </source>
</evidence>
<keyword evidence="5 9" id="KW-0378">Hydrolase</keyword>
<name>A0A951Q2P9_9NOST</name>
<evidence type="ECO:0000313" key="11">
    <source>
        <dbReference type="EMBL" id="MBW4564849.1"/>
    </source>
</evidence>
<evidence type="ECO:0000256" key="5">
    <source>
        <dbReference type="ARBA" id="ARBA00022801"/>
    </source>
</evidence>
<dbReference type="Pfam" id="PF00331">
    <property type="entry name" value="Glyco_hydro_10"/>
    <property type="match status" value="1"/>
</dbReference>
<accession>A0A951Q2P9</accession>
<evidence type="ECO:0000256" key="3">
    <source>
        <dbReference type="ARBA" id="ARBA00022651"/>
    </source>
</evidence>
<dbReference type="PRINTS" id="PR00134">
    <property type="entry name" value="GLHYDRLASE10"/>
</dbReference>
<evidence type="ECO:0000313" key="12">
    <source>
        <dbReference type="Proteomes" id="UP000715781"/>
    </source>
</evidence>
<reference evidence="11" key="1">
    <citation type="submission" date="2021-05" db="EMBL/GenBank/DDBJ databases">
        <authorList>
            <person name="Pietrasiak N."/>
            <person name="Ward R."/>
            <person name="Stajich J.E."/>
            <person name="Kurbessoian T."/>
        </authorList>
    </citation>
    <scope>NUCLEOTIDE SEQUENCE</scope>
    <source>
        <strain evidence="11">JT2-VF2</strain>
    </source>
</reference>
<dbReference type="Proteomes" id="UP000715781">
    <property type="component" value="Unassembled WGS sequence"/>
</dbReference>
<dbReference type="Gene3D" id="3.20.20.80">
    <property type="entry name" value="Glycosidases"/>
    <property type="match status" value="1"/>
</dbReference>
<dbReference type="GO" id="GO:0045493">
    <property type="term" value="P:xylan catabolic process"/>
    <property type="evidence" value="ECO:0007669"/>
    <property type="project" value="UniProtKB-KW"/>
</dbReference>
<protein>
    <recommendedName>
        <fullName evidence="9">Beta-xylanase</fullName>
        <ecNumber evidence="9">3.2.1.8</ecNumber>
    </recommendedName>
</protein>
<evidence type="ECO:0000256" key="9">
    <source>
        <dbReference type="RuleBase" id="RU361174"/>
    </source>
</evidence>
<evidence type="ECO:0000256" key="7">
    <source>
        <dbReference type="ARBA" id="ARBA00023295"/>
    </source>
</evidence>
<evidence type="ECO:0000256" key="4">
    <source>
        <dbReference type="ARBA" id="ARBA00022729"/>
    </source>
</evidence>
<dbReference type="EMBL" id="JAHHHN010000027">
    <property type="protein sequence ID" value="MBW4564849.1"/>
    <property type="molecule type" value="Genomic_DNA"/>
</dbReference>
<comment type="caution">
    <text evidence="11">The sequence shown here is derived from an EMBL/GenBank/DDBJ whole genome shotgun (WGS) entry which is preliminary data.</text>
</comment>
<dbReference type="SUPFAM" id="SSF51445">
    <property type="entry name" value="(Trans)glycosidases"/>
    <property type="match status" value="1"/>
</dbReference>
<dbReference type="EC" id="3.2.1.8" evidence="9"/>
<keyword evidence="7 9" id="KW-0326">Glycosidase</keyword>
<dbReference type="InterPro" id="IPR044846">
    <property type="entry name" value="GH10"/>
</dbReference>